<dbReference type="Pfam" id="PF20730">
    <property type="entry name" value="YetF_N"/>
    <property type="match status" value="1"/>
</dbReference>
<name>A0A372LC14_9BACI</name>
<dbReference type="RefSeq" id="WP_117323151.1">
    <property type="nucleotide sequence ID" value="NZ_QVTD01000008.1"/>
</dbReference>
<keyword evidence="11" id="KW-1185">Reference proteome</keyword>
<dbReference type="OrthoDB" id="1899680at2"/>
<dbReference type="EMBL" id="QVTD01000008">
    <property type="protein sequence ID" value="RFU63022.1"/>
    <property type="molecule type" value="Genomic_DNA"/>
</dbReference>
<evidence type="ECO:0000256" key="2">
    <source>
        <dbReference type="ARBA" id="ARBA00006448"/>
    </source>
</evidence>
<dbReference type="PANTHER" id="PTHR34582">
    <property type="entry name" value="UPF0702 TRANSMEMBRANE PROTEIN YCAP"/>
    <property type="match status" value="1"/>
</dbReference>
<evidence type="ECO:0000256" key="5">
    <source>
        <dbReference type="ARBA" id="ARBA00022989"/>
    </source>
</evidence>
<evidence type="ECO:0000256" key="6">
    <source>
        <dbReference type="ARBA" id="ARBA00023136"/>
    </source>
</evidence>
<dbReference type="PANTHER" id="PTHR34582:SF5">
    <property type="entry name" value="UPF0702 TRANSMEMBRANE PROTEIN YETF"/>
    <property type="match status" value="1"/>
</dbReference>
<evidence type="ECO:0000256" key="4">
    <source>
        <dbReference type="ARBA" id="ARBA00022692"/>
    </source>
</evidence>
<evidence type="ECO:0000313" key="10">
    <source>
        <dbReference type="EMBL" id="RFU63022.1"/>
    </source>
</evidence>
<accession>A0A372LC14</accession>
<evidence type="ECO:0000256" key="1">
    <source>
        <dbReference type="ARBA" id="ARBA00004651"/>
    </source>
</evidence>
<dbReference type="AlphaFoldDB" id="A0A372LC14"/>
<feature type="transmembrane region" description="Helical" evidence="7">
    <location>
        <begin position="15"/>
        <end position="34"/>
    </location>
</feature>
<dbReference type="InterPro" id="IPR007353">
    <property type="entry name" value="DUF421"/>
</dbReference>
<protein>
    <submittedName>
        <fullName evidence="10">DUF421 domain-containing protein</fullName>
    </submittedName>
</protein>
<dbReference type="InterPro" id="IPR048454">
    <property type="entry name" value="YetF_N"/>
</dbReference>
<keyword evidence="3" id="KW-1003">Cell membrane</keyword>
<dbReference type="Pfam" id="PF04239">
    <property type="entry name" value="DUF421"/>
    <property type="match status" value="1"/>
</dbReference>
<evidence type="ECO:0000256" key="3">
    <source>
        <dbReference type="ARBA" id="ARBA00022475"/>
    </source>
</evidence>
<dbReference type="Gene3D" id="3.30.240.20">
    <property type="entry name" value="bsu07140 like domains"/>
    <property type="match status" value="2"/>
</dbReference>
<evidence type="ECO:0000259" key="9">
    <source>
        <dbReference type="Pfam" id="PF20730"/>
    </source>
</evidence>
<feature type="transmembrane region" description="Helical" evidence="7">
    <location>
        <begin position="41"/>
        <end position="59"/>
    </location>
</feature>
<gene>
    <name evidence="10" type="ORF">D0466_12985</name>
</gene>
<keyword evidence="5 7" id="KW-1133">Transmembrane helix</keyword>
<evidence type="ECO:0000256" key="7">
    <source>
        <dbReference type="SAM" id="Phobius"/>
    </source>
</evidence>
<evidence type="ECO:0000259" key="8">
    <source>
        <dbReference type="Pfam" id="PF04239"/>
    </source>
</evidence>
<keyword evidence="4 7" id="KW-0812">Transmembrane</keyword>
<sequence length="234" mass="26782">MHFFQSQESLTAIEWVLRAVLSFFFLLVTVKIMGQRSISQLRLLDFIIALVFGNIIAHPLSDPNLGLKGSFISMIGLVVLHNIGVFLCLKSKMIRSFLDPEPFPLIKDGQLISKNLARAKIPLDFVLSELRKNKVEDVQKISLALWEADGTISFFLHPKHQAVTPMDMNLETKPFVFPRTIIKEGKIEFHALREINKNEMWLKKLVTERYHADIKDILLATVDDNGSVKAFFYK</sequence>
<reference evidence="10 11" key="1">
    <citation type="submission" date="2018-08" db="EMBL/GenBank/DDBJ databases">
        <title>Bacillus chawlae sp. nov., Bacillus glennii sp. nov., and Bacillus saganii sp. nov. Isolated from the Vehicle Assembly Building at Kennedy Space Center where the Viking Spacecraft were Assembled.</title>
        <authorList>
            <person name="Seuylemezian A."/>
            <person name="Vaishampayan P."/>
        </authorList>
    </citation>
    <scope>NUCLEOTIDE SEQUENCE [LARGE SCALE GENOMIC DNA]</scope>
    <source>
        <strain evidence="10 11">V44-8</strain>
    </source>
</reference>
<comment type="similarity">
    <text evidence="2">Belongs to the UPF0702 family.</text>
</comment>
<feature type="transmembrane region" description="Helical" evidence="7">
    <location>
        <begin position="71"/>
        <end position="89"/>
    </location>
</feature>
<comment type="subcellular location">
    <subcellularLocation>
        <location evidence="1">Cell membrane</location>
        <topology evidence="1">Multi-pass membrane protein</topology>
    </subcellularLocation>
</comment>
<dbReference type="GO" id="GO:0005886">
    <property type="term" value="C:plasma membrane"/>
    <property type="evidence" value="ECO:0007669"/>
    <property type="project" value="UniProtKB-SubCell"/>
</dbReference>
<proteinExistence type="inferred from homology"/>
<feature type="domain" description="YetF C-terminal" evidence="8">
    <location>
        <begin position="90"/>
        <end position="223"/>
    </location>
</feature>
<organism evidence="10 11">
    <name type="scientific">Peribacillus glennii</name>
    <dbReference type="NCBI Taxonomy" id="2303991"/>
    <lineage>
        <taxon>Bacteria</taxon>
        <taxon>Bacillati</taxon>
        <taxon>Bacillota</taxon>
        <taxon>Bacilli</taxon>
        <taxon>Bacillales</taxon>
        <taxon>Bacillaceae</taxon>
        <taxon>Peribacillus</taxon>
    </lineage>
</organism>
<dbReference type="InterPro" id="IPR023090">
    <property type="entry name" value="UPF0702_alpha/beta_dom_sf"/>
</dbReference>
<feature type="domain" description="YetF-like N-terminal transmembrane" evidence="9">
    <location>
        <begin position="14"/>
        <end position="74"/>
    </location>
</feature>
<evidence type="ECO:0000313" key="11">
    <source>
        <dbReference type="Proteomes" id="UP000262939"/>
    </source>
</evidence>
<dbReference type="Proteomes" id="UP000262939">
    <property type="component" value="Unassembled WGS sequence"/>
</dbReference>
<comment type="caution">
    <text evidence="10">The sequence shown here is derived from an EMBL/GenBank/DDBJ whole genome shotgun (WGS) entry which is preliminary data.</text>
</comment>
<keyword evidence="6 7" id="KW-0472">Membrane</keyword>